<protein>
    <submittedName>
        <fullName evidence="1">Uncharacterized protein</fullName>
    </submittedName>
</protein>
<name>A0AAV0VZI7_9HEMI</name>
<comment type="caution">
    <text evidence="1">The sequence shown here is derived from an EMBL/GenBank/DDBJ whole genome shotgun (WGS) entry which is preliminary data.</text>
</comment>
<dbReference type="Proteomes" id="UP001160148">
    <property type="component" value="Unassembled WGS sequence"/>
</dbReference>
<dbReference type="AlphaFoldDB" id="A0AAV0VZI7"/>
<evidence type="ECO:0000313" key="2">
    <source>
        <dbReference type="Proteomes" id="UP001160148"/>
    </source>
</evidence>
<reference evidence="1 2" key="1">
    <citation type="submission" date="2023-01" db="EMBL/GenBank/DDBJ databases">
        <authorList>
            <person name="Whitehead M."/>
        </authorList>
    </citation>
    <scope>NUCLEOTIDE SEQUENCE [LARGE SCALE GENOMIC DNA]</scope>
</reference>
<proteinExistence type="predicted"/>
<evidence type="ECO:0000313" key="1">
    <source>
        <dbReference type="EMBL" id="CAI6349677.1"/>
    </source>
</evidence>
<gene>
    <name evidence="1" type="ORF">MEUPH1_LOCUS6212</name>
</gene>
<dbReference type="Pfam" id="PF14924">
    <property type="entry name" value="MAP10_N"/>
    <property type="match status" value="1"/>
</dbReference>
<organism evidence="1 2">
    <name type="scientific">Macrosiphum euphorbiae</name>
    <name type="common">potato aphid</name>
    <dbReference type="NCBI Taxonomy" id="13131"/>
    <lineage>
        <taxon>Eukaryota</taxon>
        <taxon>Metazoa</taxon>
        <taxon>Ecdysozoa</taxon>
        <taxon>Arthropoda</taxon>
        <taxon>Hexapoda</taxon>
        <taxon>Insecta</taxon>
        <taxon>Pterygota</taxon>
        <taxon>Neoptera</taxon>
        <taxon>Paraneoptera</taxon>
        <taxon>Hemiptera</taxon>
        <taxon>Sternorrhyncha</taxon>
        <taxon>Aphidomorpha</taxon>
        <taxon>Aphidoidea</taxon>
        <taxon>Aphididae</taxon>
        <taxon>Macrosiphini</taxon>
        <taxon>Macrosiphum</taxon>
    </lineage>
</organism>
<dbReference type="EMBL" id="CARXXK010000001">
    <property type="protein sequence ID" value="CAI6349677.1"/>
    <property type="molecule type" value="Genomic_DNA"/>
</dbReference>
<keyword evidence="2" id="KW-1185">Reference proteome</keyword>
<accession>A0AAV0VZI7</accession>
<sequence length="386" mass="43907">MAFSILESHRIDRYEFEIFIGQVNFTGFNEESDCKANNQKDLDESGSKKEEVSSQKYTIKAVLDNIFQLNISNYDKIEEDSEDECLTYYDDFESNDSLTDIVKQLTERYSVNEKPSCNAHNICFDITYKESDKAANAMKSTINRGVVCIFACVPRTLVTILQKNPLEIMICEDLQDSQIQLGTVSIMLSSSLGFTYGICNHFYEKGYDPYAYTVENVYDVKNVDGSQTIGDIFVRLKLTCHGPETMQVNQIVLKSNQPELQPIFNDSDSFDFHFDKHIIQSPPTMMYDSIINKCVGKIQVFNPEIRELLDCQRNQEVKENKPCVCPCKGLIGNVEKILFDGTKRFRSSMCKSNLEVNQACSSVKTCGSVNSAKEENCNDCTEKKSR</sequence>